<dbReference type="EMBL" id="CP016027">
    <property type="protein sequence ID" value="ANJ67207.1"/>
    <property type="molecule type" value="Genomic_DNA"/>
</dbReference>
<protein>
    <submittedName>
        <fullName evidence="3">Poly-beta-1,6-N-acetyl-D-glucosamine biosynthesis protein PgaD</fullName>
    </submittedName>
</protein>
<feature type="transmembrane region" description="Helical" evidence="2">
    <location>
        <begin position="21"/>
        <end position="50"/>
    </location>
</feature>
<keyword evidence="2" id="KW-0812">Transmembrane</keyword>
<evidence type="ECO:0000256" key="2">
    <source>
        <dbReference type="SAM" id="Phobius"/>
    </source>
</evidence>
<dbReference type="NCBIfam" id="TIGR03940">
    <property type="entry name" value="PGA_PgaD"/>
    <property type="match status" value="1"/>
</dbReference>
<dbReference type="KEGG" id="haz:A9404_07260"/>
<accession>A0A191ZH78</accession>
<proteinExistence type="predicted"/>
<reference evidence="3 4" key="1">
    <citation type="submission" date="2016-06" db="EMBL/GenBank/DDBJ databases">
        <title>Insight into the functional genes involving in sulfur oxidation in Pearl River water.</title>
        <authorList>
            <person name="Luo J."/>
            <person name="Tan X."/>
            <person name="Lin W."/>
        </authorList>
    </citation>
    <scope>NUCLEOTIDE SEQUENCE [LARGE SCALE GENOMIC DNA]</scope>
    <source>
        <strain evidence="3 4">LS2</strain>
    </source>
</reference>
<feature type="region of interest" description="Disordered" evidence="1">
    <location>
        <begin position="150"/>
        <end position="178"/>
    </location>
</feature>
<dbReference type="InterPro" id="IPR023829">
    <property type="entry name" value="PGA_PgaD"/>
</dbReference>
<evidence type="ECO:0000313" key="3">
    <source>
        <dbReference type="EMBL" id="ANJ67207.1"/>
    </source>
</evidence>
<keyword evidence="2" id="KW-1133">Transmembrane helix</keyword>
<name>A0A191ZH78_9GAMM</name>
<sequence length="178" mass="19896">MPRPRIPEIIHRPDLVTASRKGVMALIATIGWMIWLYLISPLSALFAWWFGYDRMNLFVLSDPAHTIRTLMLYAMVIAAGGALFILWAVYNWLRFRRVDRRRVPETATEADIASAFAIPTQSVLDARGGKVLAFNFDDHGQIMDIETTRALSEKTPAGTPASKPLDNAASETIPHACK</sequence>
<evidence type="ECO:0000313" key="4">
    <source>
        <dbReference type="Proteomes" id="UP000078596"/>
    </source>
</evidence>
<dbReference type="Proteomes" id="UP000078596">
    <property type="component" value="Chromosome"/>
</dbReference>
<keyword evidence="4" id="KW-1185">Reference proteome</keyword>
<dbReference type="AlphaFoldDB" id="A0A191ZH78"/>
<dbReference type="STRING" id="1860122.A9404_07260"/>
<keyword evidence="2" id="KW-0472">Membrane</keyword>
<gene>
    <name evidence="3" type="ORF">A9404_07260</name>
</gene>
<feature type="transmembrane region" description="Helical" evidence="2">
    <location>
        <begin position="70"/>
        <end position="93"/>
    </location>
</feature>
<evidence type="ECO:0000256" key="1">
    <source>
        <dbReference type="SAM" id="MobiDB-lite"/>
    </source>
</evidence>
<dbReference type="GO" id="GO:0043709">
    <property type="term" value="P:cell adhesion involved in single-species biofilm formation"/>
    <property type="evidence" value="ECO:0007669"/>
    <property type="project" value="InterPro"/>
</dbReference>
<dbReference type="Pfam" id="PF13994">
    <property type="entry name" value="PgaD"/>
    <property type="match status" value="1"/>
</dbReference>
<organism evidence="3 4">
    <name type="scientific">Halothiobacillus diazotrophicus</name>
    <dbReference type="NCBI Taxonomy" id="1860122"/>
    <lineage>
        <taxon>Bacteria</taxon>
        <taxon>Pseudomonadati</taxon>
        <taxon>Pseudomonadota</taxon>
        <taxon>Gammaproteobacteria</taxon>
        <taxon>Chromatiales</taxon>
        <taxon>Halothiobacillaceae</taxon>
        <taxon>Halothiobacillus</taxon>
    </lineage>
</organism>